<protein>
    <submittedName>
        <fullName evidence="2">Peptidoglycan-binding protein</fullName>
    </submittedName>
</protein>
<dbReference type="InterPro" id="IPR002477">
    <property type="entry name" value="Peptidoglycan-bd-like"/>
</dbReference>
<comment type="caution">
    <text evidence="2">The sequence shown here is derived from an EMBL/GenBank/DDBJ whole genome shotgun (WGS) entry which is preliminary data.</text>
</comment>
<dbReference type="InterPro" id="IPR036365">
    <property type="entry name" value="PGBD-like_sf"/>
</dbReference>
<dbReference type="EMBL" id="SSDS01000051">
    <property type="protein sequence ID" value="TXG77200.1"/>
    <property type="molecule type" value="Genomic_DNA"/>
</dbReference>
<dbReference type="Gene3D" id="1.10.101.10">
    <property type="entry name" value="PGBD-like superfamily/PGBD"/>
    <property type="match status" value="1"/>
</dbReference>
<gene>
    <name evidence="2" type="ORF">E6Q11_03205</name>
</gene>
<proteinExistence type="predicted"/>
<feature type="domain" description="Peptidoglycan binding-like" evidence="1">
    <location>
        <begin position="10"/>
        <end position="59"/>
    </location>
</feature>
<dbReference type="SUPFAM" id="SSF47090">
    <property type="entry name" value="PGBD-like"/>
    <property type="match status" value="1"/>
</dbReference>
<dbReference type="Pfam" id="PF01471">
    <property type="entry name" value="PG_binding_1"/>
    <property type="match status" value="1"/>
</dbReference>
<organism evidence="2 3">
    <name type="scientific">Candidatus Dojkabacteria bacterium</name>
    <dbReference type="NCBI Taxonomy" id="2099670"/>
    <lineage>
        <taxon>Bacteria</taxon>
        <taxon>Candidatus Dojkabacteria</taxon>
    </lineage>
</organism>
<dbReference type="InterPro" id="IPR036366">
    <property type="entry name" value="PGBDSf"/>
</dbReference>
<name>A0A5C7J6Q8_9BACT</name>
<evidence type="ECO:0000313" key="2">
    <source>
        <dbReference type="EMBL" id="TXG77200.1"/>
    </source>
</evidence>
<accession>A0A5C7J6Q8</accession>
<dbReference type="Proteomes" id="UP000321026">
    <property type="component" value="Unassembled WGS sequence"/>
</dbReference>
<sequence>MRKLFFGLMGEDVKKLQLKLQERGYAQFQPTTFFGVKTHQALRKFQANHFLPATGVFGETEASLLGLKDPTPKSEIFFNTAMSFVGKDVTPRDVINDEVACMETIDTIHYTAFGEYINGKQITVSTMKALPILLNSPKWKRVYKPEKGAILLYPTGYGNGNLSNGHIFVCDGRGGLYSNSSATGIFERNYSDSTAKHRYETIGGFPPYYFKLI</sequence>
<dbReference type="AlphaFoldDB" id="A0A5C7J6Q8"/>
<evidence type="ECO:0000259" key="1">
    <source>
        <dbReference type="Pfam" id="PF01471"/>
    </source>
</evidence>
<evidence type="ECO:0000313" key="3">
    <source>
        <dbReference type="Proteomes" id="UP000321026"/>
    </source>
</evidence>
<reference evidence="2 3" key="1">
    <citation type="submission" date="2018-09" db="EMBL/GenBank/DDBJ databases">
        <title>Metagenome Assembled Genomes from an Advanced Water Purification Facility.</title>
        <authorList>
            <person name="Stamps B.W."/>
            <person name="Spear J.R."/>
        </authorList>
    </citation>
    <scope>NUCLEOTIDE SEQUENCE [LARGE SCALE GENOMIC DNA]</scope>
    <source>
        <strain evidence="2">Bin_63_2</strain>
    </source>
</reference>